<keyword evidence="6" id="KW-1133">Transmembrane helix</keyword>
<evidence type="ECO:0000256" key="3">
    <source>
        <dbReference type="ARBA" id="ARBA00022737"/>
    </source>
</evidence>
<evidence type="ECO:0000313" key="9">
    <source>
        <dbReference type="Proteomes" id="UP000887013"/>
    </source>
</evidence>
<feature type="domain" description="Thyroglobulin type-1" evidence="7">
    <location>
        <begin position="56"/>
        <end position="117"/>
    </location>
</feature>
<dbReference type="PANTHER" id="PTHR12352">
    <property type="entry name" value="SECRETED MODULAR CALCIUM-BINDING PROTEIN"/>
    <property type="match status" value="1"/>
</dbReference>
<dbReference type="GO" id="GO:0005615">
    <property type="term" value="C:extracellular space"/>
    <property type="evidence" value="ECO:0007669"/>
    <property type="project" value="TreeGrafter"/>
</dbReference>
<dbReference type="InterPro" id="IPR036857">
    <property type="entry name" value="Thyroglobulin_1_sf"/>
</dbReference>
<feature type="transmembrane region" description="Helical" evidence="6">
    <location>
        <begin position="38"/>
        <end position="55"/>
    </location>
</feature>
<dbReference type="OrthoDB" id="6417826at2759"/>
<protein>
    <recommendedName>
        <fullName evidence="7">Thyroglobulin type-1 domain-containing protein</fullName>
    </recommendedName>
</protein>
<dbReference type="EMBL" id="BMAW01001565">
    <property type="protein sequence ID" value="GFS74539.1"/>
    <property type="molecule type" value="Genomic_DNA"/>
</dbReference>
<sequence>MNSQIPTTVKNHVKVSPANAREIYDAGRYCNINTDMNLLPYILIVSFFCFVEILARSECETQRKKAFKEKQKWIPACTESGTFEEMQCHEGTTECFCVNSDGTRVTEPNTSLKTCKCHIHRYNKASRKLVGGYMPQCEEDGTYKKKQCHAGTGSCFCVDENGKRNNKTLDSCSPVEIKF</sequence>
<dbReference type="SMART" id="SM00211">
    <property type="entry name" value="TY"/>
    <property type="match status" value="2"/>
</dbReference>
<keyword evidence="3" id="KW-0677">Repeat</keyword>
<comment type="subcellular location">
    <subcellularLocation>
        <location evidence="1">Secreted</location>
    </subcellularLocation>
</comment>
<keyword evidence="6" id="KW-0812">Transmembrane</keyword>
<evidence type="ECO:0000256" key="6">
    <source>
        <dbReference type="SAM" id="Phobius"/>
    </source>
</evidence>
<comment type="caution">
    <text evidence="8">The sequence shown here is derived from an EMBL/GenBank/DDBJ whole genome shotgun (WGS) entry which is preliminary data.</text>
</comment>
<keyword evidence="6" id="KW-0472">Membrane</keyword>
<feature type="disulfide bond" evidence="5">
    <location>
        <begin position="148"/>
        <end position="155"/>
    </location>
</feature>
<evidence type="ECO:0000256" key="2">
    <source>
        <dbReference type="ARBA" id="ARBA00022525"/>
    </source>
</evidence>
<proteinExistence type="predicted"/>
<evidence type="ECO:0000256" key="4">
    <source>
        <dbReference type="ARBA" id="ARBA00023157"/>
    </source>
</evidence>
<dbReference type="CDD" id="cd00191">
    <property type="entry name" value="TY"/>
    <property type="match status" value="2"/>
</dbReference>
<feature type="disulfide bond" evidence="5">
    <location>
        <begin position="97"/>
        <end position="117"/>
    </location>
</feature>
<feature type="disulfide bond" evidence="5">
    <location>
        <begin position="88"/>
        <end position="95"/>
    </location>
</feature>
<gene>
    <name evidence="8" type="ORF">NPIL_137191</name>
</gene>
<dbReference type="InterPro" id="IPR000716">
    <property type="entry name" value="Thyroglobulin_1"/>
</dbReference>
<feature type="domain" description="Thyroglobulin type-1" evidence="7">
    <location>
        <begin position="122"/>
        <end position="164"/>
    </location>
</feature>
<organism evidence="8 9">
    <name type="scientific">Nephila pilipes</name>
    <name type="common">Giant wood spider</name>
    <name type="synonym">Nephila maculata</name>
    <dbReference type="NCBI Taxonomy" id="299642"/>
    <lineage>
        <taxon>Eukaryota</taxon>
        <taxon>Metazoa</taxon>
        <taxon>Ecdysozoa</taxon>
        <taxon>Arthropoda</taxon>
        <taxon>Chelicerata</taxon>
        <taxon>Arachnida</taxon>
        <taxon>Araneae</taxon>
        <taxon>Araneomorphae</taxon>
        <taxon>Entelegynae</taxon>
        <taxon>Araneoidea</taxon>
        <taxon>Nephilidae</taxon>
        <taxon>Nephila</taxon>
    </lineage>
</organism>
<dbReference type="PANTHER" id="PTHR12352:SF3">
    <property type="entry name" value="NIDOGEN-2"/>
    <property type="match status" value="1"/>
</dbReference>
<dbReference type="PROSITE" id="PS00484">
    <property type="entry name" value="THYROGLOBULIN_1_1"/>
    <property type="match status" value="1"/>
</dbReference>
<reference evidence="8" key="1">
    <citation type="submission" date="2020-08" db="EMBL/GenBank/DDBJ databases">
        <title>Multicomponent nature underlies the extraordinary mechanical properties of spider dragline silk.</title>
        <authorList>
            <person name="Kono N."/>
            <person name="Nakamura H."/>
            <person name="Mori M."/>
            <person name="Yoshida Y."/>
            <person name="Ohtoshi R."/>
            <person name="Malay A.D."/>
            <person name="Moran D.A.P."/>
            <person name="Tomita M."/>
            <person name="Numata K."/>
            <person name="Arakawa K."/>
        </authorList>
    </citation>
    <scope>NUCLEOTIDE SEQUENCE</scope>
</reference>
<dbReference type="PROSITE" id="PS51162">
    <property type="entry name" value="THYROGLOBULIN_1_2"/>
    <property type="match status" value="2"/>
</dbReference>
<keyword evidence="9" id="KW-1185">Reference proteome</keyword>
<accession>A0A8X6MRT9</accession>
<dbReference type="SUPFAM" id="SSF57610">
    <property type="entry name" value="Thyroglobulin type-1 domain"/>
    <property type="match status" value="2"/>
</dbReference>
<dbReference type="InterPro" id="IPR051950">
    <property type="entry name" value="Dev_reg/Prot_inhib"/>
</dbReference>
<comment type="caution">
    <text evidence="5">Lacks conserved residue(s) required for the propagation of feature annotation.</text>
</comment>
<evidence type="ECO:0000256" key="5">
    <source>
        <dbReference type="PROSITE-ProRule" id="PRU00500"/>
    </source>
</evidence>
<evidence type="ECO:0000313" key="8">
    <source>
        <dbReference type="EMBL" id="GFS74539.1"/>
    </source>
</evidence>
<evidence type="ECO:0000256" key="1">
    <source>
        <dbReference type="ARBA" id="ARBA00004613"/>
    </source>
</evidence>
<dbReference type="AlphaFoldDB" id="A0A8X6MRT9"/>
<keyword evidence="4 5" id="KW-1015">Disulfide bond</keyword>
<dbReference type="Proteomes" id="UP000887013">
    <property type="component" value="Unassembled WGS sequence"/>
</dbReference>
<name>A0A8X6MRT9_NEPPI</name>
<dbReference type="Pfam" id="PF00086">
    <property type="entry name" value="Thyroglobulin_1"/>
    <property type="match status" value="2"/>
</dbReference>
<dbReference type="Gene3D" id="4.10.800.10">
    <property type="entry name" value="Thyroglobulin type-1"/>
    <property type="match status" value="2"/>
</dbReference>
<evidence type="ECO:0000259" key="7">
    <source>
        <dbReference type="PROSITE" id="PS51162"/>
    </source>
</evidence>
<keyword evidence="2" id="KW-0964">Secreted</keyword>